<keyword evidence="3" id="KW-1185">Reference proteome</keyword>
<feature type="chain" id="PRO_5012706764" evidence="1">
    <location>
        <begin position="24"/>
        <end position="226"/>
    </location>
</feature>
<evidence type="ECO:0000256" key="1">
    <source>
        <dbReference type="SAM" id="SignalP"/>
    </source>
</evidence>
<keyword evidence="1" id="KW-0732">Signal</keyword>
<proteinExistence type="predicted"/>
<dbReference type="InterPro" id="IPR006624">
    <property type="entry name" value="Beta-propeller_rpt_TECPR"/>
</dbReference>
<gene>
    <name evidence="2" type="ORF">CRENPOLYSF1_430109</name>
</gene>
<reference evidence="3" key="1">
    <citation type="submission" date="2017-02" db="EMBL/GenBank/DDBJ databases">
        <authorList>
            <person name="Daims H."/>
        </authorList>
    </citation>
    <scope>NUCLEOTIDE SEQUENCE [LARGE SCALE GENOMIC DNA]</scope>
</reference>
<dbReference type="EMBL" id="FUKI01000119">
    <property type="protein sequence ID" value="SJM93447.1"/>
    <property type="molecule type" value="Genomic_DNA"/>
</dbReference>
<accession>A0A1R4HB93</accession>
<feature type="signal peptide" evidence="1">
    <location>
        <begin position="1"/>
        <end position="23"/>
    </location>
</feature>
<protein>
    <submittedName>
        <fullName evidence="2">Uncharacterized protein</fullName>
    </submittedName>
</protein>
<name>A0A1R4HB93_9GAMM</name>
<dbReference type="OrthoDB" id="5242130at2"/>
<dbReference type="Proteomes" id="UP000195667">
    <property type="component" value="Unassembled WGS sequence"/>
</dbReference>
<dbReference type="AlphaFoldDB" id="A0A1R4HB93"/>
<evidence type="ECO:0000313" key="2">
    <source>
        <dbReference type="EMBL" id="SJM93447.1"/>
    </source>
</evidence>
<sequence length="226" mass="24240">MFKLIKINIALAILLFMSSSAFGWVQTPGAARDVTDGWVIGTGTVSGGYKIYRWNGAGWSQMPGGAVRIGGTYNTPWVVNNLNQIYRWNGSGWQSIPGAAKDVADGWVLGTDTTGGGYGIYRWNGTSWNHMPGGAVRIGGTYSTPWVVNNLNQIYRWNGSGWQLMPGAGKDIADGWVIGTGAESGGYGIYRWNGTGWTKIPGGATSIGTAGGTPWIVNSTKKIYRY</sequence>
<organism evidence="2 3">
    <name type="scientific">Crenothrix polyspora</name>
    <dbReference type="NCBI Taxonomy" id="360316"/>
    <lineage>
        <taxon>Bacteria</taxon>
        <taxon>Pseudomonadati</taxon>
        <taxon>Pseudomonadota</taxon>
        <taxon>Gammaproteobacteria</taxon>
        <taxon>Methylococcales</taxon>
        <taxon>Crenotrichaceae</taxon>
        <taxon>Crenothrix</taxon>
    </lineage>
</organism>
<dbReference type="RefSeq" id="WP_087143842.1">
    <property type="nucleotide sequence ID" value="NZ_FUKI01000119.1"/>
</dbReference>
<dbReference type="SMART" id="SM00706">
    <property type="entry name" value="TECPR"/>
    <property type="match status" value="2"/>
</dbReference>
<evidence type="ECO:0000313" key="3">
    <source>
        <dbReference type="Proteomes" id="UP000195667"/>
    </source>
</evidence>